<protein>
    <submittedName>
        <fullName evidence="1">Uncharacterized protein</fullName>
    </submittedName>
</protein>
<evidence type="ECO:0000313" key="2">
    <source>
        <dbReference type="Proteomes" id="UP000435910"/>
    </source>
</evidence>
<dbReference type="Proteomes" id="UP000435910">
    <property type="component" value="Unassembled WGS sequence"/>
</dbReference>
<dbReference type="RefSeq" id="WP_003182518.1">
    <property type="nucleotide sequence ID" value="NZ_BEXU01000031.1"/>
</dbReference>
<dbReference type="AlphaFoldDB" id="A0A6C1VQA6"/>
<accession>A0A6C1VQA6</accession>
<reference evidence="1 2" key="1">
    <citation type="submission" date="2019-06" db="EMBL/GenBank/DDBJ databases">
        <title>Genome sequence analysis of &gt;100 Bacillus licheniformis strains suggests intrinsic resistance to this species.</title>
        <authorList>
            <person name="Wels M."/>
            <person name="Siezen R.J."/>
            <person name="Johansen E."/>
            <person name="Stuer-Lauridsen B."/>
            <person name="Bjerre K."/>
            <person name="Nielsen B.K.K."/>
        </authorList>
    </citation>
    <scope>NUCLEOTIDE SEQUENCE [LARGE SCALE GENOMIC DNA]</scope>
    <source>
        <strain evidence="1 2">BAC-16736</strain>
    </source>
</reference>
<proteinExistence type="predicted"/>
<gene>
    <name evidence="1" type="ORF">CHCC16736_2196</name>
</gene>
<name>A0A6C1VQA6_BACLI</name>
<dbReference type="GeneID" id="80427262"/>
<dbReference type="EMBL" id="NILC01000033">
    <property type="protein sequence ID" value="TWL20912.1"/>
    <property type="molecule type" value="Genomic_DNA"/>
</dbReference>
<organism evidence="1 2">
    <name type="scientific">Bacillus licheniformis</name>
    <dbReference type="NCBI Taxonomy" id="1402"/>
    <lineage>
        <taxon>Bacteria</taxon>
        <taxon>Bacillati</taxon>
        <taxon>Bacillota</taxon>
        <taxon>Bacilli</taxon>
        <taxon>Bacillales</taxon>
        <taxon>Bacillaceae</taxon>
        <taxon>Bacillus</taxon>
    </lineage>
</organism>
<sequence>MWKTIVSYFPDWLVLMQAFFVFFVPFAISKVFLWLRTAGDE</sequence>
<comment type="caution">
    <text evidence="1">The sequence shown here is derived from an EMBL/GenBank/DDBJ whole genome shotgun (WGS) entry which is preliminary data.</text>
</comment>
<evidence type="ECO:0000313" key="1">
    <source>
        <dbReference type="EMBL" id="TWL20912.1"/>
    </source>
</evidence>